<feature type="region of interest" description="Disordered" evidence="1">
    <location>
        <begin position="1"/>
        <end position="57"/>
    </location>
</feature>
<accession>A0AAV1TL14</accession>
<name>A0AAV1TL14_9STRA</name>
<reference evidence="2" key="1">
    <citation type="submission" date="2024-01" db="EMBL/GenBank/DDBJ databases">
        <authorList>
            <person name="Webb A."/>
        </authorList>
    </citation>
    <scope>NUCLEOTIDE SEQUENCE</scope>
    <source>
        <strain evidence="2">Pm1</strain>
    </source>
</reference>
<proteinExistence type="predicted"/>
<dbReference type="EMBL" id="CAKLBY020000067">
    <property type="protein sequence ID" value="CAK7923139.1"/>
    <property type="molecule type" value="Genomic_DNA"/>
</dbReference>
<protein>
    <submittedName>
        <fullName evidence="2">Uncharacterized protein</fullName>
    </submittedName>
</protein>
<dbReference type="Proteomes" id="UP001162060">
    <property type="component" value="Unassembled WGS sequence"/>
</dbReference>
<sequence>MSPPSHQSVEQPLSSGSTSPQLTPLRLATPAPDDNDYTSIEPDATEPDQAEPLRLTTSPNLLAFRSDLMMPRRTMPLLPMLILPMLTW</sequence>
<evidence type="ECO:0000313" key="2">
    <source>
        <dbReference type="EMBL" id="CAK7923139.1"/>
    </source>
</evidence>
<comment type="caution">
    <text evidence="2">The sequence shown here is derived from an EMBL/GenBank/DDBJ whole genome shotgun (WGS) entry which is preliminary data.</text>
</comment>
<organism evidence="2 3">
    <name type="scientific">Peronospora matthiolae</name>
    <dbReference type="NCBI Taxonomy" id="2874970"/>
    <lineage>
        <taxon>Eukaryota</taxon>
        <taxon>Sar</taxon>
        <taxon>Stramenopiles</taxon>
        <taxon>Oomycota</taxon>
        <taxon>Peronosporomycetes</taxon>
        <taxon>Peronosporales</taxon>
        <taxon>Peronosporaceae</taxon>
        <taxon>Peronospora</taxon>
    </lineage>
</organism>
<feature type="compositionally biased region" description="Polar residues" evidence="1">
    <location>
        <begin position="1"/>
        <end position="22"/>
    </location>
</feature>
<dbReference type="AlphaFoldDB" id="A0AAV1TL14"/>
<evidence type="ECO:0000313" key="3">
    <source>
        <dbReference type="Proteomes" id="UP001162060"/>
    </source>
</evidence>
<evidence type="ECO:0000256" key="1">
    <source>
        <dbReference type="SAM" id="MobiDB-lite"/>
    </source>
</evidence>
<gene>
    <name evidence="2" type="ORF">PM001_LOCUS8289</name>
</gene>